<name>A0ABN0J3A1_9LEPT</name>
<keyword evidence="2" id="KW-1185">Reference proteome</keyword>
<dbReference type="Proteomes" id="UP000012099">
    <property type="component" value="Unassembled WGS sequence"/>
</dbReference>
<dbReference type="EMBL" id="AHMH02000054">
    <property type="protein sequence ID" value="EMN01377.1"/>
    <property type="molecule type" value="Genomic_DNA"/>
</dbReference>
<evidence type="ECO:0000313" key="2">
    <source>
        <dbReference type="Proteomes" id="UP000012099"/>
    </source>
</evidence>
<protein>
    <submittedName>
        <fullName evidence="1">Uncharacterized protein</fullName>
    </submittedName>
</protein>
<comment type="caution">
    <text evidence="1">The sequence shown here is derived from an EMBL/GenBank/DDBJ whole genome shotgun (WGS) entry which is preliminary data.</text>
</comment>
<sequence>MAINKTASIGLAVSIKQKLSGKLIIQQLYYLYRILKLNL</sequence>
<gene>
    <name evidence="1" type="ORF">LEP1GSC035_3333</name>
</gene>
<reference evidence="1 2" key="1">
    <citation type="submission" date="2013-01" db="EMBL/GenBank/DDBJ databases">
        <authorList>
            <person name="Harkins D.M."/>
            <person name="Durkin A.S."/>
            <person name="Brinkac L.M."/>
            <person name="Haft D.H."/>
            <person name="Selengut J.D."/>
            <person name="Sanka R."/>
            <person name="DePew J."/>
            <person name="Purushe J."/>
            <person name="Whelen A.C."/>
            <person name="Vinetz J.M."/>
            <person name="Sutton G.G."/>
            <person name="Nierman W.C."/>
            <person name="Fouts D.E."/>
        </authorList>
    </citation>
    <scope>NUCLEOTIDE SEQUENCE [LARGE SCALE GENOMIC DNA]</scope>
    <source>
        <strain evidence="1 2">2007001578</strain>
    </source>
</reference>
<organism evidence="1 2">
    <name type="scientific">Leptospira noguchii str. 2007001578</name>
    <dbReference type="NCBI Taxonomy" id="1049974"/>
    <lineage>
        <taxon>Bacteria</taxon>
        <taxon>Pseudomonadati</taxon>
        <taxon>Spirochaetota</taxon>
        <taxon>Spirochaetia</taxon>
        <taxon>Leptospirales</taxon>
        <taxon>Leptospiraceae</taxon>
        <taxon>Leptospira</taxon>
    </lineage>
</organism>
<proteinExistence type="predicted"/>
<evidence type="ECO:0000313" key="1">
    <source>
        <dbReference type="EMBL" id="EMN01377.1"/>
    </source>
</evidence>
<accession>A0ABN0J3A1</accession>